<dbReference type="Proteomes" id="UP000006514">
    <property type="component" value="Unassembled WGS sequence"/>
</dbReference>
<evidence type="ECO:0000313" key="3">
    <source>
        <dbReference type="Proteomes" id="UP000006514"/>
    </source>
</evidence>
<evidence type="ECO:0000313" key="2">
    <source>
        <dbReference type="EMBL" id="EJD34477.1"/>
    </source>
</evidence>
<proteinExistence type="predicted"/>
<dbReference type="InParanoid" id="J0WRC6"/>
<dbReference type="EMBL" id="JH687943">
    <property type="protein sequence ID" value="EJD34477.1"/>
    <property type="molecule type" value="Genomic_DNA"/>
</dbReference>
<gene>
    <name evidence="2" type="ORF">AURDEDRAFT_176477</name>
</gene>
<dbReference type="KEGG" id="adl:AURDEDRAFT_176477"/>
<reference evidence="3" key="1">
    <citation type="journal article" date="2012" name="Science">
        <title>The Paleozoic origin of enzymatic lignin decomposition reconstructed from 31 fungal genomes.</title>
        <authorList>
            <person name="Floudas D."/>
            <person name="Binder M."/>
            <person name="Riley R."/>
            <person name="Barry K."/>
            <person name="Blanchette R.A."/>
            <person name="Henrissat B."/>
            <person name="Martinez A.T."/>
            <person name="Otillar R."/>
            <person name="Spatafora J.W."/>
            <person name="Yadav J.S."/>
            <person name="Aerts A."/>
            <person name="Benoit I."/>
            <person name="Boyd A."/>
            <person name="Carlson A."/>
            <person name="Copeland A."/>
            <person name="Coutinho P.M."/>
            <person name="de Vries R.P."/>
            <person name="Ferreira P."/>
            <person name="Findley K."/>
            <person name="Foster B."/>
            <person name="Gaskell J."/>
            <person name="Glotzer D."/>
            <person name="Gorecki P."/>
            <person name="Heitman J."/>
            <person name="Hesse C."/>
            <person name="Hori C."/>
            <person name="Igarashi K."/>
            <person name="Jurgens J.A."/>
            <person name="Kallen N."/>
            <person name="Kersten P."/>
            <person name="Kohler A."/>
            <person name="Kuees U."/>
            <person name="Kumar T.K.A."/>
            <person name="Kuo A."/>
            <person name="LaButti K."/>
            <person name="Larrondo L.F."/>
            <person name="Lindquist E."/>
            <person name="Ling A."/>
            <person name="Lombard V."/>
            <person name="Lucas S."/>
            <person name="Lundell T."/>
            <person name="Martin R."/>
            <person name="McLaughlin D.J."/>
            <person name="Morgenstern I."/>
            <person name="Morin E."/>
            <person name="Murat C."/>
            <person name="Nagy L.G."/>
            <person name="Nolan M."/>
            <person name="Ohm R.A."/>
            <person name="Patyshakuliyeva A."/>
            <person name="Rokas A."/>
            <person name="Ruiz-Duenas F.J."/>
            <person name="Sabat G."/>
            <person name="Salamov A."/>
            <person name="Samejima M."/>
            <person name="Schmutz J."/>
            <person name="Slot J.C."/>
            <person name="St John F."/>
            <person name="Stenlid J."/>
            <person name="Sun H."/>
            <person name="Sun S."/>
            <person name="Syed K."/>
            <person name="Tsang A."/>
            <person name="Wiebenga A."/>
            <person name="Young D."/>
            <person name="Pisabarro A."/>
            <person name="Eastwood D.C."/>
            <person name="Martin F."/>
            <person name="Cullen D."/>
            <person name="Grigoriev I.V."/>
            <person name="Hibbett D.S."/>
        </authorList>
    </citation>
    <scope>NUCLEOTIDE SEQUENCE [LARGE SCALE GENOMIC DNA]</scope>
    <source>
        <strain evidence="3">TFB10046</strain>
    </source>
</reference>
<keyword evidence="3" id="KW-1185">Reference proteome</keyword>
<accession>J0WRC6</accession>
<organism evidence="2 3">
    <name type="scientific">Auricularia subglabra (strain TFB-10046 / SS5)</name>
    <name type="common">White-rot fungus</name>
    <name type="synonym">Auricularia delicata (strain TFB10046)</name>
    <dbReference type="NCBI Taxonomy" id="717982"/>
    <lineage>
        <taxon>Eukaryota</taxon>
        <taxon>Fungi</taxon>
        <taxon>Dikarya</taxon>
        <taxon>Basidiomycota</taxon>
        <taxon>Agaricomycotina</taxon>
        <taxon>Agaricomycetes</taxon>
        <taxon>Auriculariales</taxon>
        <taxon>Auriculariaceae</taxon>
        <taxon>Auricularia</taxon>
    </lineage>
</organism>
<evidence type="ECO:0000256" key="1">
    <source>
        <dbReference type="SAM" id="MobiDB-lite"/>
    </source>
</evidence>
<sequence>MDTGASVRRSPRTPAPKSTSTRRPVRKQLAGEVNANPSVRRSPRKHALSQVRQLDS</sequence>
<name>J0WRC6_AURST</name>
<protein>
    <submittedName>
        <fullName evidence="2">Uncharacterized protein</fullName>
    </submittedName>
</protein>
<feature type="region of interest" description="Disordered" evidence="1">
    <location>
        <begin position="1"/>
        <end position="56"/>
    </location>
</feature>
<dbReference type="AlphaFoldDB" id="J0WRC6"/>